<dbReference type="EMBL" id="FLUN01000001">
    <property type="protein sequence ID" value="SBW09575.1"/>
    <property type="molecule type" value="Genomic_DNA"/>
</dbReference>
<dbReference type="AntiFam" id="ANF00020">
    <property type="entry name" value="tRNA translation"/>
</dbReference>
<sequence>MLFGGGGWIRTTEAHATDLQSAPFGHSGTPPYEIGAGGRIRTPDLLITNQLLYQLSYTSESARPQQGLFYQN</sequence>
<proteinExistence type="predicted"/>
<gene>
    <name evidence="1" type="ORF">KL86CLO1_12688</name>
</gene>
<evidence type="ECO:0000313" key="1">
    <source>
        <dbReference type="EMBL" id="SBW09575.1"/>
    </source>
</evidence>
<name>A0A212KDH9_9FIRM</name>
<accession>A0A212KDH9</accession>
<protein>
    <submittedName>
        <fullName evidence="1">Uncharacterized protein</fullName>
    </submittedName>
</protein>
<organism evidence="1">
    <name type="scientific">uncultured Eubacteriales bacterium</name>
    <dbReference type="NCBI Taxonomy" id="172733"/>
    <lineage>
        <taxon>Bacteria</taxon>
        <taxon>Bacillati</taxon>
        <taxon>Bacillota</taxon>
        <taxon>Clostridia</taxon>
        <taxon>Eubacteriales</taxon>
        <taxon>environmental samples</taxon>
    </lineage>
</organism>
<dbReference type="AlphaFoldDB" id="A0A212KDH9"/>
<reference evidence="1" key="1">
    <citation type="submission" date="2016-04" db="EMBL/GenBank/DDBJ databases">
        <authorList>
            <person name="Evans L.H."/>
            <person name="Alamgir A."/>
            <person name="Owens N."/>
            <person name="Weber N.D."/>
            <person name="Virtaneva K."/>
            <person name="Barbian K."/>
            <person name="Babar A."/>
            <person name="Rosenke K."/>
        </authorList>
    </citation>
    <scope>NUCLEOTIDE SEQUENCE</scope>
    <source>
        <strain evidence="1">86</strain>
    </source>
</reference>
<dbReference type="AntiFam" id="ANF00012">
    <property type="entry name" value="tRNA translation"/>
</dbReference>